<feature type="compositionally biased region" description="Low complexity" evidence="1">
    <location>
        <begin position="362"/>
        <end position="374"/>
    </location>
</feature>
<proteinExistence type="predicted"/>
<evidence type="ECO:0000313" key="2">
    <source>
        <dbReference type="EMBL" id="KAA6389802.1"/>
    </source>
</evidence>
<evidence type="ECO:0000256" key="1">
    <source>
        <dbReference type="SAM" id="MobiDB-lite"/>
    </source>
</evidence>
<dbReference type="EMBL" id="SNRW01003455">
    <property type="protein sequence ID" value="KAA6389802.1"/>
    <property type="molecule type" value="Genomic_DNA"/>
</dbReference>
<comment type="caution">
    <text evidence="2">The sequence shown here is derived from an EMBL/GenBank/DDBJ whole genome shotgun (WGS) entry which is preliminary data.</text>
</comment>
<feature type="non-terminal residue" evidence="2">
    <location>
        <position position="1"/>
    </location>
</feature>
<reference evidence="2 3" key="1">
    <citation type="submission" date="2019-03" db="EMBL/GenBank/DDBJ databases">
        <title>Single cell metagenomics reveals metabolic interactions within the superorganism composed of flagellate Streblomastix strix and complex community of Bacteroidetes bacteria on its surface.</title>
        <authorList>
            <person name="Treitli S.C."/>
            <person name="Kolisko M."/>
            <person name="Husnik F."/>
            <person name="Keeling P."/>
            <person name="Hampl V."/>
        </authorList>
    </citation>
    <scope>NUCLEOTIDE SEQUENCE [LARGE SCALE GENOMIC DNA]</scope>
    <source>
        <strain evidence="2">ST1C</strain>
    </source>
</reference>
<name>A0A5J4W579_9EUKA</name>
<dbReference type="Pfam" id="PF13913">
    <property type="entry name" value="zf-C2HC_2"/>
    <property type="match status" value="2"/>
</dbReference>
<evidence type="ECO:0000313" key="3">
    <source>
        <dbReference type="Proteomes" id="UP000324800"/>
    </source>
</evidence>
<dbReference type="OrthoDB" id="265955at2759"/>
<organism evidence="2 3">
    <name type="scientific">Streblomastix strix</name>
    <dbReference type="NCBI Taxonomy" id="222440"/>
    <lineage>
        <taxon>Eukaryota</taxon>
        <taxon>Metamonada</taxon>
        <taxon>Preaxostyla</taxon>
        <taxon>Oxymonadida</taxon>
        <taxon>Streblomastigidae</taxon>
        <taxon>Streblomastix</taxon>
    </lineage>
</organism>
<dbReference type="Proteomes" id="UP000324800">
    <property type="component" value="Unassembled WGS sequence"/>
</dbReference>
<feature type="compositionally biased region" description="Polar residues" evidence="1">
    <location>
        <begin position="333"/>
        <end position="361"/>
    </location>
</feature>
<dbReference type="AlphaFoldDB" id="A0A5J4W579"/>
<feature type="region of interest" description="Disordered" evidence="1">
    <location>
        <begin position="333"/>
        <end position="375"/>
    </location>
</feature>
<accession>A0A5J4W579</accession>
<sequence length="675" mass="73283">LGPKGETIPPVNDPEGMGITRNVIGIAVPTHGTALSGPDTTIRSIGGVTVVARSDDVGTYGPKGLTTVISTKRDIYPINAIGTSRMPNTAASEASAATGTRLPIEASDVIYLEQGPVSRTVHNPISLTHTIATTNERTFGPAVSTLRDIGPSVYGDGCQMTPRSFGTTVQHGLAVTRYQPNTAAITRLQDQIGGRDVPDTIPSMATRATSLGPNPGQNVSKGLNNTNKSNKDAAITQLYTDTNAPSTMSMRQFGTEVLVNARTPTEARLRVELEKMNETQRQRELRGIKSDDGTAKNVQYEYQYQYPYPETLPKSQTYGANSFIPSGVSTSGFGAGSTKTQQQVTSPTQRQGTLKAGTTNKQDQSGQYGSQQGDKIQKGGLTITAPTLMVNKPLSETGVGSLTLSEQDKGASGTTGSSTYKRIVEMAGDVGDTQKLAALQSWKDQFAKCEWCGRQFEFERLPLHLLGCPHRPRGVAVTKPASAVKSAASPELFVCPICKKEFGTLSIERHLQSCYANFKAENAKISDPWKRKPEPNLELICQEIDRIKQDQTITDGETIEQREAQMQTFNGMLAKCEWCGLTVDSKLLQQHLKTCNSRPRGNTTARDFTQTGLIPPDTDGFACGICGKIFHRDHIEMHLRGCYQQHVSEQAHVPKPYQRPVPQLNTLIAELHAKY</sequence>
<protein>
    <submittedName>
        <fullName evidence="2">Uncharacterized protein</fullName>
    </submittedName>
</protein>
<gene>
    <name evidence="2" type="ORF">EZS28_014674</name>
</gene>